<name>A0A166S8H3_9CLOT</name>
<dbReference type="SUPFAM" id="SSF55073">
    <property type="entry name" value="Nucleotide cyclase"/>
    <property type="match status" value="1"/>
</dbReference>
<evidence type="ECO:0000256" key="2">
    <source>
        <dbReference type="SAM" id="Phobius"/>
    </source>
</evidence>
<accession>A0A166S8H3</accession>
<dbReference type="OrthoDB" id="9805474at2"/>
<dbReference type="InterPro" id="IPR000160">
    <property type="entry name" value="GGDEF_dom"/>
</dbReference>
<dbReference type="SMART" id="SM00267">
    <property type="entry name" value="GGDEF"/>
    <property type="match status" value="1"/>
</dbReference>
<dbReference type="CDD" id="cd01949">
    <property type="entry name" value="GGDEF"/>
    <property type="match status" value="1"/>
</dbReference>
<evidence type="ECO:0000313" key="5">
    <source>
        <dbReference type="Proteomes" id="UP000077407"/>
    </source>
</evidence>
<dbReference type="Pfam" id="PF00990">
    <property type="entry name" value="GGDEF"/>
    <property type="match status" value="1"/>
</dbReference>
<dbReference type="EMBL" id="LITT01000004">
    <property type="protein sequence ID" value="OAA91804.1"/>
    <property type="molecule type" value="Genomic_DNA"/>
</dbReference>
<dbReference type="Gene3D" id="3.30.450.40">
    <property type="match status" value="1"/>
</dbReference>
<dbReference type="Proteomes" id="UP000077407">
    <property type="component" value="Unassembled WGS sequence"/>
</dbReference>
<dbReference type="InterPro" id="IPR029787">
    <property type="entry name" value="Nucleotide_cyclase"/>
</dbReference>
<dbReference type="PANTHER" id="PTHR45138:SF9">
    <property type="entry name" value="DIGUANYLATE CYCLASE DGCM-RELATED"/>
    <property type="match status" value="1"/>
</dbReference>
<dbReference type="InterPro" id="IPR029016">
    <property type="entry name" value="GAF-like_dom_sf"/>
</dbReference>
<dbReference type="FunFam" id="3.30.70.270:FF:000001">
    <property type="entry name" value="Diguanylate cyclase domain protein"/>
    <property type="match status" value="1"/>
</dbReference>
<dbReference type="PROSITE" id="PS50887">
    <property type="entry name" value="GGDEF"/>
    <property type="match status" value="1"/>
</dbReference>
<gene>
    <name evidence="4" type="primary">cph2_2</name>
    <name evidence="4" type="ORF">WY13_00448</name>
</gene>
<proteinExistence type="predicted"/>
<feature type="transmembrane region" description="Helical" evidence="2">
    <location>
        <begin position="63"/>
        <end position="85"/>
    </location>
</feature>
<reference evidence="4 5" key="1">
    <citation type="journal article" date="2015" name="Biotechnol. Bioeng.">
        <title>Genome sequence and phenotypic characterization of Caulobacter segnis.</title>
        <authorList>
            <person name="Patel S."/>
            <person name="Fletcher B."/>
            <person name="Scott D.C."/>
            <person name="Ely B."/>
        </authorList>
    </citation>
    <scope>NUCLEOTIDE SEQUENCE [LARGE SCALE GENOMIC DNA]</scope>
    <source>
        <strain evidence="4 5">ERI-2</strain>
    </source>
</reference>
<evidence type="ECO:0000259" key="3">
    <source>
        <dbReference type="PROSITE" id="PS50887"/>
    </source>
</evidence>
<dbReference type="NCBIfam" id="TIGR00254">
    <property type="entry name" value="GGDEF"/>
    <property type="match status" value="1"/>
</dbReference>
<dbReference type="Pfam" id="PF13492">
    <property type="entry name" value="GAF_3"/>
    <property type="match status" value="1"/>
</dbReference>
<evidence type="ECO:0000313" key="4">
    <source>
        <dbReference type="EMBL" id="OAA91804.1"/>
    </source>
</evidence>
<dbReference type="RefSeq" id="WP_063554074.1">
    <property type="nucleotide sequence ID" value="NZ_LITT01000004.1"/>
</dbReference>
<keyword evidence="2" id="KW-1133">Transmembrane helix</keyword>
<dbReference type="InterPro" id="IPR043128">
    <property type="entry name" value="Rev_trsase/Diguanyl_cyclase"/>
</dbReference>
<dbReference type="PANTHER" id="PTHR45138">
    <property type="entry name" value="REGULATORY COMPONENTS OF SENSORY TRANSDUCTION SYSTEM"/>
    <property type="match status" value="1"/>
</dbReference>
<evidence type="ECO:0000256" key="1">
    <source>
        <dbReference type="SAM" id="Coils"/>
    </source>
</evidence>
<sequence length="354" mass="40810">MLTSLSDEYNQLKNEYEAYQKMAEGIIQKQSTKIIELDKKLDMLSLIVEISKYINKRIGRGEIVSIINDIMIGILGVTYSSVYLLENRKLQLKSTNLPNTKHHFSINDYNKGDIRNLNASIVNCLDNIYIYDNIQIHSSILMPIYLKDNLLGVIVVEHHIYNYLNNEHVKLLTALTNQIAICIENNKLYNKIKQNSQKDFLTGLFNRSYFFSVIKEKVKNCGEGFAIVMIDIDDFKSFNDRFGHQYGDRVLRKVSDIIKDSIRDEDMVARYGGEEIIIYMYNVTDSMSVYERMINIGELIKKKAVEYNEASSYVTVSMGIAVCANKDKDVEGTIRRADMNLYRAKNSGKNKVVY</sequence>
<dbReference type="SUPFAM" id="SSF55781">
    <property type="entry name" value="GAF domain-like"/>
    <property type="match status" value="1"/>
</dbReference>
<keyword evidence="2" id="KW-0812">Transmembrane</keyword>
<dbReference type="InterPro" id="IPR050469">
    <property type="entry name" value="Diguanylate_Cyclase"/>
</dbReference>
<dbReference type="PATRIC" id="fig|1538.10.peg.943"/>
<dbReference type="Gene3D" id="3.30.70.270">
    <property type="match status" value="1"/>
</dbReference>
<feature type="domain" description="GGDEF" evidence="3">
    <location>
        <begin position="223"/>
        <end position="354"/>
    </location>
</feature>
<dbReference type="InterPro" id="IPR003018">
    <property type="entry name" value="GAF"/>
</dbReference>
<feature type="coiled-coil region" evidence="1">
    <location>
        <begin position="2"/>
        <end position="29"/>
    </location>
</feature>
<protein>
    <submittedName>
        <fullName evidence="4">Phytochrome-like protein cph2</fullName>
    </submittedName>
</protein>
<organism evidence="4 5">
    <name type="scientific">Clostridium ljungdahlii</name>
    <dbReference type="NCBI Taxonomy" id="1538"/>
    <lineage>
        <taxon>Bacteria</taxon>
        <taxon>Bacillati</taxon>
        <taxon>Bacillota</taxon>
        <taxon>Clostridia</taxon>
        <taxon>Eubacteriales</taxon>
        <taxon>Clostridiaceae</taxon>
        <taxon>Clostridium</taxon>
    </lineage>
</organism>
<comment type="caution">
    <text evidence="4">The sequence shown here is derived from an EMBL/GenBank/DDBJ whole genome shotgun (WGS) entry which is preliminary data.</text>
</comment>
<dbReference type="GO" id="GO:0052621">
    <property type="term" value="F:diguanylate cyclase activity"/>
    <property type="evidence" value="ECO:0007669"/>
    <property type="project" value="TreeGrafter"/>
</dbReference>
<dbReference type="AlphaFoldDB" id="A0A166S8H3"/>
<keyword evidence="2" id="KW-0472">Membrane</keyword>
<keyword evidence="1" id="KW-0175">Coiled coil</keyword>